<evidence type="ECO:0000313" key="10">
    <source>
        <dbReference type="EMBL" id="KAE9585524.1"/>
    </source>
</evidence>
<keyword evidence="3" id="KW-0808">Transferase</keyword>
<keyword evidence="2" id="KW-0723">Serine/threonine-protein kinase</keyword>
<accession>A0A6A4NDJ7</accession>
<sequence>MELSTDLESKISDFGTARLLQDGESNWTAPAGSYGYIAPELAFTMKVTEKCDVYSFGIVALEILVGKYPNELLLSLESGGFDQHLVDVLDKRLAPPASLSGQLLILVATLILKCIRENPLSRPTMNQVSQALLSPAGCSDYVPFSKITLLDLLHM</sequence>
<name>A0A6A4NDJ7_LUPAL</name>
<evidence type="ECO:0000313" key="11">
    <source>
        <dbReference type="Proteomes" id="UP000447434"/>
    </source>
</evidence>
<evidence type="ECO:0000256" key="8">
    <source>
        <dbReference type="ARBA" id="ARBA00048679"/>
    </source>
</evidence>
<protein>
    <recommendedName>
        <fullName evidence="1">non-specific serine/threonine protein kinase</fullName>
        <ecNumber evidence="1">2.7.11.1</ecNumber>
    </recommendedName>
</protein>
<dbReference type="AlphaFoldDB" id="A0A6A4NDJ7"/>
<evidence type="ECO:0000256" key="1">
    <source>
        <dbReference type="ARBA" id="ARBA00012513"/>
    </source>
</evidence>
<dbReference type="GO" id="GO:0004674">
    <property type="term" value="F:protein serine/threonine kinase activity"/>
    <property type="evidence" value="ECO:0007669"/>
    <property type="project" value="UniProtKB-KW"/>
</dbReference>
<comment type="catalytic activity">
    <reaction evidence="7">
        <text>L-threonyl-[protein] + ATP = O-phospho-L-threonyl-[protein] + ADP + H(+)</text>
        <dbReference type="Rhea" id="RHEA:46608"/>
        <dbReference type="Rhea" id="RHEA-COMP:11060"/>
        <dbReference type="Rhea" id="RHEA-COMP:11605"/>
        <dbReference type="ChEBI" id="CHEBI:15378"/>
        <dbReference type="ChEBI" id="CHEBI:30013"/>
        <dbReference type="ChEBI" id="CHEBI:30616"/>
        <dbReference type="ChEBI" id="CHEBI:61977"/>
        <dbReference type="ChEBI" id="CHEBI:456216"/>
        <dbReference type="EC" id="2.7.11.1"/>
    </reaction>
</comment>
<dbReference type="PANTHER" id="PTHR48005">
    <property type="entry name" value="LEUCINE RICH REPEAT KINASE 2"/>
    <property type="match status" value="1"/>
</dbReference>
<evidence type="ECO:0000259" key="9">
    <source>
        <dbReference type="PROSITE" id="PS50011"/>
    </source>
</evidence>
<gene>
    <name evidence="10" type="ORF">Lalb_Chr25g0289861</name>
</gene>
<keyword evidence="6" id="KW-0067">ATP-binding</keyword>
<dbReference type="OrthoDB" id="676979at2759"/>
<dbReference type="SUPFAM" id="SSF56112">
    <property type="entry name" value="Protein kinase-like (PK-like)"/>
    <property type="match status" value="1"/>
</dbReference>
<evidence type="ECO:0000256" key="4">
    <source>
        <dbReference type="ARBA" id="ARBA00022741"/>
    </source>
</evidence>
<comment type="catalytic activity">
    <reaction evidence="8">
        <text>L-seryl-[protein] + ATP = O-phospho-L-seryl-[protein] + ADP + H(+)</text>
        <dbReference type="Rhea" id="RHEA:17989"/>
        <dbReference type="Rhea" id="RHEA-COMP:9863"/>
        <dbReference type="Rhea" id="RHEA-COMP:11604"/>
        <dbReference type="ChEBI" id="CHEBI:15378"/>
        <dbReference type="ChEBI" id="CHEBI:29999"/>
        <dbReference type="ChEBI" id="CHEBI:30616"/>
        <dbReference type="ChEBI" id="CHEBI:83421"/>
        <dbReference type="ChEBI" id="CHEBI:456216"/>
        <dbReference type="EC" id="2.7.11.1"/>
    </reaction>
</comment>
<organism evidence="10 11">
    <name type="scientific">Lupinus albus</name>
    <name type="common">White lupine</name>
    <name type="synonym">Lupinus termis</name>
    <dbReference type="NCBI Taxonomy" id="3870"/>
    <lineage>
        <taxon>Eukaryota</taxon>
        <taxon>Viridiplantae</taxon>
        <taxon>Streptophyta</taxon>
        <taxon>Embryophyta</taxon>
        <taxon>Tracheophyta</taxon>
        <taxon>Spermatophyta</taxon>
        <taxon>Magnoliopsida</taxon>
        <taxon>eudicotyledons</taxon>
        <taxon>Gunneridae</taxon>
        <taxon>Pentapetalae</taxon>
        <taxon>rosids</taxon>
        <taxon>fabids</taxon>
        <taxon>Fabales</taxon>
        <taxon>Fabaceae</taxon>
        <taxon>Papilionoideae</taxon>
        <taxon>50 kb inversion clade</taxon>
        <taxon>genistoids sensu lato</taxon>
        <taxon>core genistoids</taxon>
        <taxon>Genisteae</taxon>
        <taxon>Lupinus</taxon>
    </lineage>
</organism>
<dbReference type="Pfam" id="PF00069">
    <property type="entry name" value="Pkinase"/>
    <property type="match status" value="1"/>
</dbReference>
<evidence type="ECO:0000256" key="5">
    <source>
        <dbReference type="ARBA" id="ARBA00022777"/>
    </source>
</evidence>
<reference evidence="11" key="1">
    <citation type="journal article" date="2020" name="Nat. Commun.">
        <title>Genome sequence of the cluster root forming white lupin.</title>
        <authorList>
            <person name="Hufnagel B."/>
            <person name="Marques A."/>
            <person name="Soriano A."/>
            <person name="Marques L."/>
            <person name="Divol F."/>
            <person name="Doumas P."/>
            <person name="Sallet E."/>
            <person name="Mancinotti D."/>
            <person name="Carrere S."/>
            <person name="Marande W."/>
            <person name="Arribat S."/>
            <person name="Keller J."/>
            <person name="Huneau C."/>
            <person name="Blein T."/>
            <person name="Aime D."/>
            <person name="Laguerre M."/>
            <person name="Taylor J."/>
            <person name="Schubert V."/>
            <person name="Nelson M."/>
            <person name="Geu-Flores F."/>
            <person name="Crespi M."/>
            <person name="Gallardo-Guerrero K."/>
            <person name="Delaux P.-M."/>
            <person name="Salse J."/>
            <person name="Berges H."/>
            <person name="Guyot R."/>
            <person name="Gouzy J."/>
            <person name="Peret B."/>
        </authorList>
    </citation>
    <scope>NUCLEOTIDE SEQUENCE [LARGE SCALE GENOMIC DNA]</scope>
    <source>
        <strain evidence="11">cv. Amiga</strain>
    </source>
</reference>
<feature type="domain" description="Protein kinase" evidence="9">
    <location>
        <begin position="1"/>
        <end position="133"/>
    </location>
</feature>
<dbReference type="EC" id="2.7.11.1" evidence="1"/>
<keyword evidence="5" id="KW-0418">Kinase</keyword>
<comment type="caution">
    <text evidence="10">The sequence shown here is derived from an EMBL/GenBank/DDBJ whole genome shotgun (WGS) entry which is preliminary data.</text>
</comment>
<dbReference type="Proteomes" id="UP000447434">
    <property type="component" value="Chromosome 25"/>
</dbReference>
<evidence type="ECO:0000256" key="2">
    <source>
        <dbReference type="ARBA" id="ARBA00022527"/>
    </source>
</evidence>
<dbReference type="InterPro" id="IPR000719">
    <property type="entry name" value="Prot_kinase_dom"/>
</dbReference>
<dbReference type="Gene3D" id="1.10.510.10">
    <property type="entry name" value="Transferase(Phosphotransferase) domain 1"/>
    <property type="match status" value="1"/>
</dbReference>
<keyword evidence="11" id="KW-1185">Reference proteome</keyword>
<dbReference type="InterPro" id="IPR051420">
    <property type="entry name" value="Ser_Thr_Kinases_DiverseReg"/>
</dbReference>
<dbReference type="PROSITE" id="PS50011">
    <property type="entry name" value="PROTEIN_KINASE_DOM"/>
    <property type="match status" value="1"/>
</dbReference>
<dbReference type="GO" id="GO:0005524">
    <property type="term" value="F:ATP binding"/>
    <property type="evidence" value="ECO:0007669"/>
    <property type="project" value="UniProtKB-KW"/>
</dbReference>
<dbReference type="EMBL" id="WOCE01000025">
    <property type="protein sequence ID" value="KAE9585524.1"/>
    <property type="molecule type" value="Genomic_DNA"/>
</dbReference>
<evidence type="ECO:0000256" key="7">
    <source>
        <dbReference type="ARBA" id="ARBA00047899"/>
    </source>
</evidence>
<dbReference type="PANTHER" id="PTHR48005:SF44">
    <property type="entry name" value="MDIS1-INTERACTING RECEPTOR LIKE KINASE 2-LIKE ISOFORM X1"/>
    <property type="match status" value="1"/>
</dbReference>
<keyword evidence="4" id="KW-0547">Nucleotide-binding</keyword>
<evidence type="ECO:0000256" key="3">
    <source>
        <dbReference type="ARBA" id="ARBA00022679"/>
    </source>
</evidence>
<dbReference type="InterPro" id="IPR011009">
    <property type="entry name" value="Kinase-like_dom_sf"/>
</dbReference>
<proteinExistence type="predicted"/>
<evidence type="ECO:0000256" key="6">
    <source>
        <dbReference type="ARBA" id="ARBA00022840"/>
    </source>
</evidence>